<dbReference type="AlphaFoldDB" id="A0A8J8NER3"/>
<protein>
    <submittedName>
        <fullName evidence="1">Uncharacterized protein</fullName>
    </submittedName>
</protein>
<evidence type="ECO:0000313" key="2">
    <source>
        <dbReference type="Proteomes" id="UP000785679"/>
    </source>
</evidence>
<comment type="caution">
    <text evidence="1">The sequence shown here is derived from an EMBL/GenBank/DDBJ whole genome shotgun (WGS) entry which is preliminary data.</text>
</comment>
<dbReference type="EMBL" id="RRYP01017878">
    <property type="protein sequence ID" value="TNV73897.1"/>
    <property type="molecule type" value="Genomic_DNA"/>
</dbReference>
<organism evidence="1 2">
    <name type="scientific">Halteria grandinella</name>
    <dbReference type="NCBI Taxonomy" id="5974"/>
    <lineage>
        <taxon>Eukaryota</taxon>
        <taxon>Sar</taxon>
        <taxon>Alveolata</taxon>
        <taxon>Ciliophora</taxon>
        <taxon>Intramacronucleata</taxon>
        <taxon>Spirotrichea</taxon>
        <taxon>Stichotrichia</taxon>
        <taxon>Sporadotrichida</taxon>
        <taxon>Halteriidae</taxon>
        <taxon>Halteria</taxon>
    </lineage>
</organism>
<accession>A0A8J8NER3</accession>
<evidence type="ECO:0000313" key="1">
    <source>
        <dbReference type="EMBL" id="TNV73897.1"/>
    </source>
</evidence>
<proteinExistence type="predicted"/>
<sequence>MMKKKAQPLQQAQSPIKWPICRSPPLSSPSSIHSSQIWSSVGSRRIYRQQARPFLSISTMRAMMMGRCLCILLVGRRYR</sequence>
<name>A0A8J8NER3_HALGN</name>
<gene>
    <name evidence="1" type="ORF">FGO68_gene5890</name>
</gene>
<dbReference type="Proteomes" id="UP000785679">
    <property type="component" value="Unassembled WGS sequence"/>
</dbReference>
<keyword evidence="2" id="KW-1185">Reference proteome</keyword>
<reference evidence="1" key="1">
    <citation type="submission" date="2019-06" db="EMBL/GenBank/DDBJ databases">
        <authorList>
            <person name="Zheng W."/>
        </authorList>
    </citation>
    <scope>NUCLEOTIDE SEQUENCE</scope>
    <source>
        <strain evidence="1">QDHG01</strain>
    </source>
</reference>